<dbReference type="SUPFAM" id="SSF48452">
    <property type="entry name" value="TPR-like"/>
    <property type="match status" value="3"/>
</dbReference>
<proteinExistence type="predicted"/>
<dbReference type="InterPro" id="IPR053137">
    <property type="entry name" value="NLR-like"/>
</dbReference>
<dbReference type="InterPro" id="IPR011990">
    <property type="entry name" value="TPR-like_helical_dom_sf"/>
</dbReference>
<evidence type="ECO:0000313" key="3">
    <source>
        <dbReference type="Proteomes" id="UP000280685"/>
    </source>
</evidence>
<accession>A0ABY6SDN2</accession>
<dbReference type="Pfam" id="PF00931">
    <property type="entry name" value="NB-ARC"/>
    <property type="match status" value="1"/>
</dbReference>
<evidence type="ECO:0000259" key="1">
    <source>
        <dbReference type="Pfam" id="PF00931"/>
    </source>
</evidence>
<protein>
    <recommendedName>
        <fullName evidence="1">NB-ARC domain-containing protein</fullName>
    </recommendedName>
</protein>
<organism evidence="2 3">
    <name type="scientific">Podospora comata</name>
    <dbReference type="NCBI Taxonomy" id="48703"/>
    <lineage>
        <taxon>Eukaryota</taxon>
        <taxon>Fungi</taxon>
        <taxon>Dikarya</taxon>
        <taxon>Ascomycota</taxon>
        <taxon>Pezizomycotina</taxon>
        <taxon>Sordariomycetes</taxon>
        <taxon>Sordariomycetidae</taxon>
        <taxon>Sordariales</taxon>
        <taxon>Podosporaceae</taxon>
        <taxon>Podospora</taxon>
    </lineage>
</organism>
<dbReference type="Gene3D" id="1.25.40.10">
    <property type="entry name" value="Tetratricopeptide repeat domain"/>
    <property type="match status" value="3"/>
</dbReference>
<reference evidence="2" key="1">
    <citation type="submission" date="2018-02" db="EMBL/GenBank/DDBJ databases">
        <authorList>
            <person name="Silar P."/>
        </authorList>
    </citation>
    <scope>NUCLEOTIDE SEQUENCE [LARGE SCALE GENOMIC DNA]</scope>
    <source>
        <strain evidence="2">T</strain>
    </source>
</reference>
<dbReference type="InterPro" id="IPR019734">
    <property type="entry name" value="TPR_rpt"/>
</dbReference>
<dbReference type="SUPFAM" id="SSF52540">
    <property type="entry name" value="P-loop containing nucleoside triphosphate hydrolases"/>
    <property type="match status" value="1"/>
</dbReference>
<dbReference type="Gene3D" id="3.40.50.300">
    <property type="entry name" value="P-loop containing nucleotide triphosphate hydrolases"/>
    <property type="match status" value="1"/>
</dbReference>
<dbReference type="EMBL" id="LR026968">
    <property type="protein sequence ID" value="VBB81538.1"/>
    <property type="molecule type" value="Genomic_DNA"/>
</dbReference>
<dbReference type="SMART" id="SM00028">
    <property type="entry name" value="TPR"/>
    <property type="match status" value="5"/>
</dbReference>
<name>A0ABY6SDN2_PODCO</name>
<dbReference type="Proteomes" id="UP000280685">
    <property type="component" value="Chromosome 5"/>
</dbReference>
<sequence>MTLLNLDTLGKDISLILDILRAKHSSDGSSSNHPGAHNMVPGLLSQDFVGREPQLKFLEQTLDPENEKNNGARVGIHGLTGIGKTQLMLKYEATFRTCYTSQLFLIASSRVKLLDSIRETLETLGFRQHADNASAQIQELRDWLSQHERWLLLIDNLSSETVNPVLEIIPSAAQGHVIVTSQSQKVVRDICNSKFCLSMPELDLDDAIEMFVSEAEIEPGNMEQQEKVDIVKAMALMPHAIEQAASYIRVNHLKPSDFLARYNNTPERVLEWGDALDGAADDGIKEKAQRSSLGKHLGLVFDSLEAVHPDALIVLKFYSLLEPETIPLFEAWLRPDRSAGFPADIGAAPKQSSRRFIGCLSALNCFKKLPDNPPADKDEPTWHPADDLIHIFQDEVRRERAIAKLCDLSLVHRVRNANRVLWMHDLTRKSVRASIPQDAIRKWTTAGIEVVYHMMPEEDGTVEEHVWVDKCLLAAMALIREAPARGLEVREYACLLALCALSNLHHNAWPLSRKQFEQSKPLYEKYLGQDHKRTILLLHKLALATRHDGDMSRAEAYCRQALKLYEQKLGPTDSKTLNVLNDLASTIERAGRLKEAESMFRKLYEQEEKASGMQGPRTMAAAHNLALCLHNQGRLREAESIYRDAIKASEIHLGRDDPGTLKTLSNYAVTLDHDGKFDEAQKTYNLVRNSFIQVMGLDHHLTLRLRGNMAGVLRQQGKFDQAESVMRDCLDTVEQTFGPESFETITDLYEMGEIWQAKGEVERARNAFEKTMSYLSGDMLDHPVVFRFIDSWGAAEREMGHLDVAREKSLDAYNRFERLLGWDDPYTLMAANDHAEVLHAEGKHDEAQDLLARCLDSFAQLLGKEHPHYAMVLNNLGRVAWVRKTEDPMPYFVKAHKVLTNRLGEGHYCTATVSVNIARSLFYAGNTTDALAALETSHDVLVAAVGKIHPLSSACDTTAGLILASRGDQPSLTEAERRFSSYRKVSEEMGNKKNADYFLNVCLLLLVRKLLQYSDSDLKQLHNILNSPDAGRVAPWDIPGLGKRSVAQLASMDPNKFSFQGYLPLAVGETIRLRWGRKTCWREAEIAKLQD</sequence>
<dbReference type="InterPro" id="IPR027417">
    <property type="entry name" value="P-loop_NTPase"/>
</dbReference>
<dbReference type="PANTHER" id="PTHR46082:SF6">
    <property type="entry name" value="AAA+ ATPASE DOMAIN-CONTAINING PROTEIN-RELATED"/>
    <property type="match status" value="1"/>
</dbReference>
<dbReference type="InterPro" id="IPR002182">
    <property type="entry name" value="NB-ARC"/>
</dbReference>
<keyword evidence="3" id="KW-1185">Reference proteome</keyword>
<dbReference type="PANTHER" id="PTHR46082">
    <property type="entry name" value="ATP/GTP-BINDING PROTEIN-RELATED"/>
    <property type="match status" value="1"/>
</dbReference>
<dbReference type="Pfam" id="PF13424">
    <property type="entry name" value="TPR_12"/>
    <property type="match status" value="4"/>
</dbReference>
<feature type="domain" description="NB-ARC" evidence="1">
    <location>
        <begin position="59"/>
        <end position="214"/>
    </location>
</feature>
<evidence type="ECO:0000313" key="2">
    <source>
        <dbReference type="EMBL" id="VBB81538.1"/>
    </source>
</evidence>
<gene>
    <name evidence="2" type="ORF">PODCO_507560</name>
</gene>